<dbReference type="EMBL" id="NAJP01000031">
    <property type="protein sequence ID" value="TKA40695.1"/>
    <property type="molecule type" value="Genomic_DNA"/>
</dbReference>
<accession>A0A4U0UZH5</accession>
<feature type="compositionally biased region" description="Polar residues" evidence="1">
    <location>
        <begin position="163"/>
        <end position="177"/>
    </location>
</feature>
<evidence type="ECO:0000313" key="5">
    <source>
        <dbReference type="Proteomes" id="UP001175353"/>
    </source>
</evidence>
<keyword evidence="5" id="KW-1185">Reference proteome</keyword>
<dbReference type="Proteomes" id="UP001175353">
    <property type="component" value="Unassembled WGS sequence"/>
</dbReference>
<organism evidence="3 4">
    <name type="scientific">Friedmanniomyces endolithicus</name>
    <dbReference type="NCBI Taxonomy" id="329885"/>
    <lineage>
        <taxon>Eukaryota</taxon>
        <taxon>Fungi</taxon>
        <taxon>Dikarya</taxon>
        <taxon>Ascomycota</taxon>
        <taxon>Pezizomycotina</taxon>
        <taxon>Dothideomycetes</taxon>
        <taxon>Dothideomycetidae</taxon>
        <taxon>Mycosphaerellales</taxon>
        <taxon>Teratosphaeriaceae</taxon>
        <taxon>Friedmanniomyces</taxon>
    </lineage>
</organism>
<evidence type="ECO:0000313" key="2">
    <source>
        <dbReference type="EMBL" id="KAK1006519.1"/>
    </source>
</evidence>
<dbReference type="EMBL" id="JAUJLE010000020">
    <property type="protein sequence ID" value="KAK1006519.1"/>
    <property type="molecule type" value="Genomic_DNA"/>
</dbReference>
<gene>
    <name evidence="3" type="ORF">B0A54_07964</name>
    <name evidence="2" type="ORF">LTR91_003780</name>
</gene>
<reference evidence="3 4" key="1">
    <citation type="submission" date="2017-03" db="EMBL/GenBank/DDBJ databases">
        <title>Genomes of endolithic fungi from Antarctica.</title>
        <authorList>
            <person name="Coleine C."/>
            <person name="Masonjones S."/>
            <person name="Stajich J.E."/>
        </authorList>
    </citation>
    <scope>NUCLEOTIDE SEQUENCE [LARGE SCALE GENOMIC DNA]</scope>
    <source>
        <strain evidence="3 4">CCFEE 5311</strain>
    </source>
</reference>
<dbReference type="AlphaFoldDB" id="A0A4U0UZH5"/>
<dbReference type="Proteomes" id="UP000310066">
    <property type="component" value="Unassembled WGS sequence"/>
</dbReference>
<name>A0A4U0UZH5_9PEZI</name>
<proteinExistence type="predicted"/>
<protein>
    <submittedName>
        <fullName evidence="3">Uncharacterized protein</fullName>
    </submittedName>
</protein>
<reference evidence="2" key="2">
    <citation type="submission" date="2023-06" db="EMBL/GenBank/DDBJ databases">
        <title>Black Yeasts Isolated from many extreme environments.</title>
        <authorList>
            <person name="Coleine C."/>
            <person name="Stajich J.E."/>
            <person name="Selbmann L."/>
        </authorList>
    </citation>
    <scope>NUCLEOTIDE SEQUENCE</scope>
    <source>
        <strain evidence="2">CCFEE 5200</strain>
    </source>
</reference>
<evidence type="ECO:0000313" key="4">
    <source>
        <dbReference type="Proteomes" id="UP000310066"/>
    </source>
</evidence>
<feature type="region of interest" description="Disordered" evidence="1">
    <location>
        <begin position="128"/>
        <end position="277"/>
    </location>
</feature>
<evidence type="ECO:0000256" key="1">
    <source>
        <dbReference type="SAM" id="MobiDB-lite"/>
    </source>
</evidence>
<feature type="compositionally biased region" description="Basic and acidic residues" evidence="1">
    <location>
        <begin position="254"/>
        <end position="277"/>
    </location>
</feature>
<comment type="caution">
    <text evidence="3">The sequence shown here is derived from an EMBL/GenBank/DDBJ whole genome shotgun (WGS) entry which is preliminary data.</text>
</comment>
<feature type="compositionally biased region" description="Acidic residues" evidence="1">
    <location>
        <begin position="140"/>
        <end position="151"/>
    </location>
</feature>
<sequence length="277" mass="31490">MAPARPALAQSESKARFFERLGLDDNNELHRRIYAMMKEEAVEAFKRLTENREALVVELRHTGLEPPFSHAQISETAIHREILHMYYHARPETRVVYDLAHDRERLEEENWVVRWLLWHVFRYRDNRNRNRRGPSNGSPGDDDDDDDDTESGDGSTSAGGLSTKGSLCSPPNASSPDTPYHEIDSLMLHQHPASTFSGDPLEEQDSSDSHLAFFMHQAEASTSPAGKRRPNGVERARARKAPWTQEAPSVPSQKPRDNLLRETDRTPGIEGVRHQQP</sequence>
<dbReference type="OrthoDB" id="4502478at2759"/>
<evidence type="ECO:0000313" key="3">
    <source>
        <dbReference type="EMBL" id="TKA40695.1"/>
    </source>
</evidence>